<keyword evidence="9" id="KW-0804">Transcription</keyword>
<dbReference type="Gene3D" id="3.30.710.10">
    <property type="entry name" value="Potassium Channel Kv1.1, Chain A"/>
    <property type="match status" value="2"/>
</dbReference>
<keyword evidence="10" id="KW-0539">Nucleus</keyword>
<evidence type="ECO:0000256" key="5">
    <source>
        <dbReference type="ARBA" id="ARBA00022771"/>
    </source>
</evidence>
<dbReference type="InterPro" id="IPR011333">
    <property type="entry name" value="SKP1/BTB/POZ_sf"/>
</dbReference>
<feature type="domain" description="C2H2-type" evidence="13">
    <location>
        <begin position="555"/>
        <end position="585"/>
    </location>
</feature>
<accession>A0A1I8EZB8</accession>
<dbReference type="SUPFAM" id="SSF57667">
    <property type="entry name" value="beta-beta-alpha zinc fingers"/>
    <property type="match status" value="3"/>
</dbReference>
<dbReference type="PANTHER" id="PTHR28441:SF2">
    <property type="entry name" value="PROTEIN FAM91A1"/>
    <property type="match status" value="1"/>
</dbReference>
<dbReference type="Pfam" id="PF00651">
    <property type="entry name" value="BTB"/>
    <property type="match status" value="2"/>
</dbReference>
<dbReference type="PROSITE" id="PS50097">
    <property type="entry name" value="BTB"/>
    <property type="match status" value="2"/>
</dbReference>
<evidence type="ECO:0000256" key="1">
    <source>
        <dbReference type="ARBA" id="ARBA00004123"/>
    </source>
</evidence>
<proteinExistence type="inferred from homology"/>
<evidence type="ECO:0000256" key="2">
    <source>
        <dbReference type="ARBA" id="ARBA00010319"/>
    </source>
</evidence>
<evidence type="ECO:0000256" key="3">
    <source>
        <dbReference type="ARBA" id="ARBA00022723"/>
    </source>
</evidence>
<feature type="domain" description="C2H2-type" evidence="13">
    <location>
        <begin position="498"/>
        <end position="525"/>
    </location>
</feature>
<sequence>MERLGLVDGLEEMSFLRIQSHCDTLFLYMQHLHNTNRFLDVIVQNDGDYVTSAHRLVLSAYSRHLDAALSSVQDSAVITLNIDPKITGVEMDDLRSLVKYMYTGRCSNRSQSRTLSVANALGCDSLIRLLESKEAQIYQNVELENPDHAQELLQAVHRFRIQGKFIDCFVSSQNRVILRCHRLMLCAFSTHFENALACTEKSAIVTVDIDPQITGVSSMDLRNIVDFLYSGSVITTSRRHKILRQAAVTLGVARLVDAIDEELLASEIDHSFCPDSGDEIMLTNTICGLLDPTNNRNLIGNGESYISVLDGSNFGDDDDCNDETSAEDLMEEASIYIDKDEIQLAEDDMKQSGMAVAKATSDYMYIYEKFVAGPSRGRKGGTYGHKRLMLQLKKDIKLSHMEEASTSYDAVHNNDFETVSAVTVSYIPPSKKRHLLDSFGYGLPEIIAPKDVTVPLLVGDQEIMMEKPFKCPFCDHRTKEKSAVEKHVRCMHTLETPYKCQYCNQAFKVQSNLVRHIRAHTGEKPYACKKCGTTYADKKNMDAHIFREHLKVKPFECPEEFCRAKFWRKDRFVVHCRRTHSFEPVITFEKLNCMTDKDVDQYIRQNIVWSKLPQEIRIVLGNSQREYDKLVLEYSIKNQLRYKGNIVRYVKKNEETYYDILLKYSETHLMLYPYHLSNIVVRELRMTPFSYYVNIIANLVNAEKSYDSLPNFTAADAMRLLGIGRNQYIELMNQNRCNRKIFRKSKSLRELLPGKPVAINIEPWWLVAPGSILESDVKLLNKDEKDLLDMLIDEGAQLVGTLDAKLVQKLYNRGLAYLEVPVKDDDYIYVPTLDGFVMNRVLGDYFENLLYQIFVAIDEQTTVRELSETLNIDLQLVKNAVSVFCRLGFAKKRITGLENLALHVTWASHMIVPEIDEDSTAAITEDLSDFSTALVSPGGADEYDENESTADGLAMNHDVLVASFTSLSLTTPTPCGGNEATKRIAFLFDSSLTAFLMMGNLSVSLKNHAVTLFEVGKLSDESLDSFVEELQNVKLFVEGEAQRYSEHAQTLLLTILALRSSSELDLIRGESLLSLDHATRLRLINKTYRCLVSMAPLSGEACPLSVPSIPHFGTVIPEVVSSWFRLFLYYTLGDGPVSLYIPKGSRVPVIPCALRQCKHLLITTASHEPVIIPADNCLIQLNDILQTHAVFVQEYSAVTDDSEIVSVPFPFIDSSLTDGHFSSHPSVLKLREKLGLNSLCGYLTLLCKKKTIDWEVQSKNRKGGTTTVSKDPRKIASLRVHLRDDETYADYTLLDCVFGVPLFDEHLNRVICQRIKDCELLDPKNSNIVEFANRDLVQSLRELINKYQTWGESTCVWEISRWSPPAQTLLFQNGEISIVDNLRGISLGFWYSHVLVFPATALGNGCLQNKNGNCISKEDENVKALAY</sequence>
<organism evidence="14">
    <name type="scientific">Wuchereria bancrofti</name>
    <dbReference type="NCBI Taxonomy" id="6293"/>
    <lineage>
        <taxon>Eukaryota</taxon>
        <taxon>Metazoa</taxon>
        <taxon>Ecdysozoa</taxon>
        <taxon>Nematoda</taxon>
        <taxon>Chromadorea</taxon>
        <taxon>Rhabditida</taxon>
        <taxon>Spirurina</taxon>
        <taxon>Spiruromorpha</taxon>
        <taxon>Filarioidea</taxon>
        <taxon>Onchocercidae</taxon>
        <taxon>Wuchereria</taxon>
    </lineage>
</organism>
<name>A0A1I8EZB8_WUCBA</name>
<dbReference type="InterPro" id="IPR028097">
    <property type="entry name" value="FAM91_C_dom"/>
</dbReference>
<reference evidence="14" key="1">
    <citation type="submission" date="2016-11" db="UniProtKB">
        <authorList>
            <consortium name="WormBaseParasite"/>
        </authorList>
    </citation>
    <scope>IDENTIFICATION</scope>
    <source>
        <strain evidence="14">pt0022</strain>
    </source>
</reference>
<keyword evidence="8" id="KW-0238">DNA-binding</keyword>
<dbReference type="GO" id="GO:0003677">
    <property type="term" value="F:DNA binding"/>
    <property type="evidence" value="ECO:0007669"/>
    <property type="project" value="UniProtKB-KW"/>
</dbReference>
<feature type="domain" description="BTB" evidence="12">
    <location>
        <begin position="39"/>
        <end position="110"/>
    </location>
</feature>
<dbReference type="PANTHER" id="PTHR28441">
    <property type="entry name" value="PROTEIN FAM91A1"/>
    <property type="match status" value="1"/>
</dbReference>
<dbReference type="SMART" id="SM00225">
    <property type="entry name" value="BTB"/>
    <property type="match status" value="2"/>
</dbReference>
<keyword evidence="4" id="KW-0677">Repeat</keyword>
<evidence type="ECO:0000256" key="6">
    <source>
        <dbReference type="ARBA" id="ARBA00022833"/>
    </source>
</evidence>
<evidence type="ECO:0000313" key="14">
    <source>
        <dbReference type="WBParaSite" id="maker-PairedContig_782-snap-gene-0.20-mRNA-1"/>
    </source>
</evidence>
<evidence type="ECO:0000256" key="11">
    <source>
        <dbReference type="PROSITE-ProRule" id="PRU00042"/>
    </source>
</evidence>
<comment type="similarity">
    <text evidence="2">Belongs to the FAM91 family.</text>
</comment>
<dbReference type="Gene3D" id="3.30.160.60">
    <property type="entry name" value="Classic Zinc Finger"/>
    <property type="match status" value="2"/>
</dbReference>
<dbReference type="STRING" id="6293.A0A1I8EZB8"/>
<dbReference type="PROSITE" id="PS00028">
    <property type="entry name" value="ZINC_FINGER_C2H2_1"/>
    <property type="match status" value="3"/>
</dbReference>
<dbReference type="GO" id="GO:0005634">
    <property type="term" value="C:nucleus"/>
    <property type="evidence" value="ECO:0007669"/>
    <property type="project" value="UniProtKB-SubCell"/>
</dbReference>
<dbReference type="WBParaSite" id="maker-PairedContig_782-snap-gene-0.20-mRNA-1">
    <property type="protein sequence ID" value="maker-PairedContig_782-snap-gene-0.20-mRNA-1"/>
    <property type="gene ID" value="maker-PairedContig_782-snap-gene-0.20"/>
</dbReference>
<dbReference type="PROSITE" id="PS50157">
    <property type="entry name" value="ZINC_FINGER_C2H2_2"/>
    <property type="match status" value="4"/>
</dbReference>
<evidence type="ECO:0000256" key="10">
    <source>
        <dbReference type="ARBA" id="ARBA00023242"/>
    </source>
</evidence>
<evidence type="ECO:0000259" key="12">
    <source>
        <dbReference type="PROSITE" id="PS50097"/>
    </source>
</evidence>
<dbReference type="Pfam" id="PF14648">
    <property type="entry name" value="FAM91_C"/>
    <property type="match status" value="1"/>
</dbReference>
<evidence type="ECO:0000256" key="8">
    <source>
        <dbReference type="ARBA" id="ARBA00023125"/>
    </source>
</evidence>
<dbReference type="InterPro" id="IPR000210">
    <property type="entry name" value="BTB/POZ_dom"/>
</dbReference>
<keyword evidence="6" id="KW-0862">Zinc</keyword>
<feature type="domain" description="C2H2-type" evidence="13">
    <location>
        <begin position="526"/>
        <end position="554"/>
    </location>
</feature>
<dbReference type="SUPFAM" id="SSF54695">
    <property type="entry name" value="POZ domain"/>
    <property type="match status" value="2"/>
</dbReference>
<dbReference type="Pfam" id="PF00096">
    <property type="entry name" value="zf-C2H2"/>
    <property type="match status" value="1"/>
</dbReference>
<dbReference type="InterPro" id="IPR028091">
    <property type="entry name" value="FAM91_N_dom"/>
</dbReference>
<feature type="domain" description="C2H2-type" evidence="13">
    <location>
        <begin position="469"/>
        <end position="497"/>
    </location>
</feature>
<dbReference type="SMART" id="SM00355">
    <property type="entry name" value="ZnF_C2H2"/>
    <property type="match status" value="4"/>
</dbReference>
<keyword evidence="3" id="KW-0479">Metal-binding</keyword>
<evidence type="ECO:0000256" key="9">
    <source>
        <dbReference type="ARBA" id="ARBA00023163"/>
    </source>
</evidence>
<evidence type="ECO:0008006" key="15">
    <source>
        <dbReference type="Google" id="ProtNLM"/>
    </source>
</evidence>
<dbReference type="Pfam" id="PF14647">
    <property type="entry name" value="FAM91_N"/>
    <property type="match status" value="1"/>
</dbReference>
<keyword evidence="5 11" id="KW-0863">Zinc-finger</keyword>
<comment type="subcellular location">
    <subcellularLocation>
        <location evidence="1">Nucleus</location>
    </subcellularLocation>
</comment>
<evidence type="ECO:0000259" key="13">
    <source>
        <dbReference type="PROSITE" id="PS50157"/>
    </source>
</evidence>
<evidence type="ECO:0000256" key="7">
    <source>
        <dbReference type="ARBA" id="ARBA00023015"/>
    </source>
</evidence>
<feature type="domain" description="BTB" evidence="12">
    <location>
        <begin position="166"/>
        <end position="237"/>
    </location>
</feature>
<dbReference type="InterPro" id="IPR036236">
    <property type="entry name" value="Znf_C2H2_sf"/>
</dbReference>
<keyword evidence="7" id="KW-0805">Transcription regulation</keyword>
<dbReference type="GO" id="GO:0008270">
    <property type="term" value="F:zinc ion binding"/>
    <property type="evidence" value="ECO:0007669"/>
    <property type="project" value="UniProtKB-KW"/>
</dbReference>
<protein>
    <recommendedName>
        <fullName evidence="15">Zinc finger protein</fullName>
    </recommendedName>
</protein>
<dbReference type="FunFam" id="3.30.160.60:FF:000325">
    <property type="entry name" value="ZFP90 zinc finger protein"/>
    <property type="match status" value="1"/>
</dbReference>
<dbReference type="InterPro" id="IPR013087">
    <property type="entry name" value="Znf_C2H2_type"/>
</dbReference>
<evidence type="ECO:0000256" key="4">
    <source>
        <dbReference type="ARBA" id="ARBA00022737"/>
    </source>
</evidence>
<dbReference type="InterPro" id="IPR039199">
    <property type="entry name" value="FAM91"/>
</dbReference>